<protein>
    <submittedName>
        <fullName evidence="1">Uncharacterized protein</fullName>
    </submittedName>
</protein>
<dbReference type="Proteomes" id="UP000886653">
    <property type="component" value="Unassembled WGS sequence"/>
</dbReference>
<proteinExistence type="predicted"/>
<reference evidence="1" key="1">
    <citation type="submission" date="2013-11" db="EMBL/GenBank/DDBJ databases">
        <title>Genome sequence of the fusiform rust pathogen reveals effectors for host alternation and coevolution with pine.</title>
        <authorList>
            <consortium name="DOE Joint Genome Institute"/>
            <person name="Smith K."/>
            <person name="Pendleton A."/>
            <person name="Kubisiak T."/>
            <person name="Anderson C."/>
            <person name="Salamov A."/>
            <person name="Aerts A."/>
            <person name="Riley R."/>
            <person name="Clum A."/>
            <person name="Lindquist E."/>
            <person name="Ence D."/>
            <person name="Campbell M."/>
            <person name="Kronenberg Z."/>
            <person name="Feau N."/>
            <person name="Dhillon B."/>
            <person name="Hamelin R."/>
            <person name="Burleigh J."/>
            <person name="Smith J."/>
            <person name="Yandell M."/>
            <person name="Nelson C."/>
            <person name="Grigoriev I."/>
            <person name="Davis J."/>
        </authorList>
    </citation>
    <scope>NUCLEOTIDE SEQUENCE</scope>
    <source>
        <strain evidence="1">G11</strain>
    </source>
</reference>
<dbReference type="EMBL" id="MU167432">
    <property type="protein sequence ID" value="KAG0140596.1"/>
    <property type="molecule type" value="Genomic_DNA"/>
</dbReference>
<accession>A0A9P6NBA0</accession>
<comment type="caution">
    <text evidence="1">The sequence shown here is derived from an EMBL/GenBank/DDBJ whole genome shotgun (WGS) entry which is preliminary data.</text>
</comment>
<keyword evidence="2" id="KW-1185">Reference proteome</keyword>
<name>A0A9P6NBA0_9BASI</name>
<evidence type="ECO:0000313" key="1">
    <source>
        <dbReference type="EMBL" id="KAG0140596.1"/>
    </source>
</evidence>
<dbReference type="AlphaFoldDB" id="A0A9P6NBA0"/>
<organism evidence="1 2">
    <name type="scientific">Cronartium quercuum f. sp. fusiforme G11</name>
    <dbReference type="NCBI Taxonomy" id="708437"/>
    <lineage>
        <taxon>Eukaryota</taxon>
        <taxon>Fungi</taxon>
        <taxon>Dikarya</taxon>
        <taxon>Basidiomycota</taxon>
        <taxon>Pucciniomycotina</taxon>
        <taxon>Pucciniomycetes</taxon>
        <taxon>Pucciniales</taxon>
        <taxon>Coleosporiaceae</taxon>
        <taxon>Cronartium</taxon>
    </lineage>
</organism>
<evidence type="ECO:0000313" key="2">
    <source>
        <dbReference type="Proteomes" id="UP000886653"/>
    </source>
</evidence>
<gene>
    <name evidence="1" type="ORF">CROQUDRAFT_664972</name>
</gene>
<sequence length="98" mass="11533">MRESTRSRIEAQIKLSDEQFRTSHCMTHQTFFRYGQAWSLLCIHLFPIAPSRLWMRSTAMDLAELFTTLFLCSVVYWQSWRKENITPVIAFEQLGGKG</sequence>